<reference evidence="1 2" key="1">
    <citation type="journal article" date="2019" name="Int. J. Syst. Evol. Microbiol.">
        <title>Anaerobacillus alkaliphilus sp. nov., a novel alkaliphilic and moderately halophilic bacterium.</title>
        <authorList>
            <person name="Borsodi A.K."/>
            <person name="Aszalos J.M."/>
            <person name="Bihari P."/>
            <person name="Nagy I."/>
            <person name="Schumann P."/>
            <person name="Sproer C."/>
            <person name="Kovacs A.L."/>
            <person name="Boka K."/>
            <person name="Dobosy P."/>
            <person name="Ovari M."/>
            <person name="Szili-Kovacs T."/>
            <person name="Toth E."/>
        </authorList>
    </citation>
    <scope>NUCLEOTIDE SEQUENCE [LARGE SCALE GENOMIC DNA]</scope>
    <source>
        <strain evidence="1 2">B16-10</strain>
    </source>
</reference>
<keyword evidence="2" id="KW-1185">Reference proteome</keyword>
<dbReference type="GO" id="GO:0032259">
    <property type="term" value="P:methylation"/>
    <property type="evidence" value="ECO:0007669"/>
    <property type="project" value="UniProtKB-KW"/>
</dbReference>
<dbReference type="OrthoDB" id="9792989at2"/>
<dbReference type="InterPro" id="IPR029063">
    <property type="entry name" value="SAM-dependent_MTases_sf"/>
</dbReference>
<dbReference type="RefSeq" id="WP_129080008.1">
    <property type="nucleotide sequence ID" value="NZ_QOUX01000046.1"/>
</dbReference>
<dbReference type="InterPro" id="IPR010719">
    <property type="entry name" value="MnmM_MeTrfase"/>
</dbReference>
<dbReference type="AlphaFoldDB" id="A0A4Q0VRP4"/>
<evidence type="ECO:0000313" key="2">
    <source>
        <dbReference type="Proteomes" id="UP000290649"/>
    </source>
</evidence>
<dbReference type="EMBL" id="QOUX01000046">
    <property type="protein sequence ID" value="RXI98655.1"/>
    <property type="molecule type" value="Genomic_DNA"/>
</dbReference>
<proteinExistence type="predicted"/>
<dbReference type="Pfam" id="PF06962">
    <property type="entry name" value="rRNA_methylase"/>
    <property type="match status" value="1"/>
</dbReference>
<organism evidence="1 2">
    <name type="scientific">Anaerobacillus alkaliphilus</name>
    <dbReference type="NCBI Taxonomy" id="1548597"/>
    <lineage>
        <taxon>Bacteria</taxon>
        <taxon>Bacillati</taxon>
        <taxon>Bacillota</taxon>
        <taxon>Bacilli</taxon>
        <taxon>Bacillales</taxon>
        <taxon>Bacillaceae</taxon>
        <taxon>Anaerobacillus</taxon>
    </lineage>
</organism>
<gene>
    <name evidence="1" type="ORF">DS745_20280</name>
</gene>
<accession>A0A4Q0VRP4</accession>
<comment type="caution">
    <text evidence="1">The sequence shown here is derived from an EMBL/GenBank/DDBJ whole genome shotgun (WGS) entry which is preliminary data.</text>
</comment>
<dbReference type="GO" id="GO:0008168">
    <property type="term" value="F:methyltransferase activity"/>
    <property type="evidence" value="ECO:0007669"/>
    <property type="project" value="UniProtKB-KW"/>
</dbReference>
<evidence type="ECO:0000313" key="1">
    <source>
        <dbReference type="EMBL" id="RXI98655.1"/>
    </source>
</evidence>
<keyword evidence="1" id="KW-0808">Transferase</keyword>
<dbReference type="Gene3D" id="3.40.50.150">
    <property type="entry name" value="Vaccinia Virus protein VP39"/>
    <property type="match status" value="1"/>
</dbReference>
<dbReference type="Proteomes" id="UP000290649">
    <property type="component" value="Unassembled WGS sequence"/>
</dbReference>
<name>A0A4Q0VRP4_9BACI</name>
<dbReference type="PANTHER" id="PTHR35276:SF1">
    <property type="entry name" value="TRNA (MNM(5)S(2)U34)-METHYLTRANSFERASE, CHLOROPLASTIC"/>
    <property type="match status" value="1"/>
</dbReference>
<dbReference type="PANTHER" id="PTHR35276">
    <property type="entry name" value="S-ADENOSYL-L-METHIONINE-DEPENDENT METHYLTRANSFERASES SUPERFAMILY PROTEIN"/>
    <property type="match status" value="1"/>
</dbReference>
<protein>
    <submittedName>
        <fullName evidence="1">Methyltransferase domain-containing protein</fullName>
    </submittedName>
</protein>
<keyword evidence="1" id="KW-0489">Methyltransferase</keyword>
<dbReference type="SUPFAM" id="SSF53335">
    <property type="entry name" value="S-adenosyl-L-methionine-dependent methyltransferases"/>
    <property type="match status" value="1"/>
</dbReference>
<sequence length="190" mass="20724">MKVLGILPFARQLLTNAVSLGDSVIDGTAGNGHDTLFLAQLVGKTGHVFAFDIQEQAILSTKERLETNDALSQVTLYQQGHEAVKELLPTSSRGNIAGAIFNLGYLPGGDKAIVTKPDTTLLAITDIFSMLKKGGIIVLVIYYGHEEGKLEKDEVLNFVSKIDQTEAHVLSYQFLNQKNNPPFIVAIEKR</sequence>